<proteinExistence type="predicted"/>
<dbReference type="EMBL" id="CDQK01000002">
    <property type="protein sequence ID" value="CEP21947.1"/>
    <property type="molecule type" value="Genomic_DNA"/>
</dbReference>
<evidence type="ECO:0008006" key="3">
    <source>
        <dbReference type="Google" id="ProtNLM"/>
    </source>
</evidence>
<name>A0A0H5C2V0_CYBJN</name>
<dbReference type="SUPFAM" id="SSF56801">
    <property type="entry name" value="Acetyl-CoA synthetase-like"/>
    <property type="match status" value="1"/>
</dbReference>
<reference evidence="2" key="1">
    <citation type="journal article" date="2015" name="J. Biotechnol.">
        <title>The structure of the Cyberlindnera jadinii genome and its relation to Candida utilis analyzed by the occurrence of single nucleotide polymorphisms.</title>
        <authorList>
            <person name="Rupp O."/>
            <person name="Brinkrolf K."/>
            <person name="Buerth C."/>
            <person name="Kunigo M."/>
            <person name="Schneider J."/>
            <person name="Jaenicke S."/>
            <person name="Goesmann A."/>
            <person name="Puehler A."/>
            <person name="Jaeger K.-E."/>
            <person name="Ernst J.F."/>
        </authorList>
    </citation>
    <scope>NUCLEOTIDE SEQUENCE [LARGE SCALE GENOMIC DNA]</scope>
    <source>
        <strain evidence="2">ATCC 18201 / CBS 1600 / BCRC 20928 / JCM 3617 / NBRC 0987 / NRRL Y-1542</strain>
    </source>
</reference>
<dbReference type="AlphaFoldDB" id="A0A0H5C2V0"/>
<sequence>MITLVLITGVLISIAVFLYNQYVFHQRDIHEIALNQQSNIGQSRQEDETAVYRNNLVPIGMPLATGLSIRQGFKLRNGNLRDIWSVVMTQKNHDARLRFISADDDELVYDIDHLNGIFKRLVEYLESIGCKKIGIAVPVYTFHGFVTTMACWSHGLTAYTFNRLPRTQCDVDVLIVDESQLRFAEMFQYKKIIVVSKDQSAQYPSQDVVNWSSIGDLDSVRDDNYEYKYDPSYDDVIPLVDTFNFQSFSYTHQNFVSSIASIIRTLPLGQEFGRETLLIGYEDSTINYWPKILAILLYGGSVIIGSTSNKSFSTAIETYSPTILSVDSTFASGHFSSIVTKSQSTFQAWKLHRAIHLLSQGVFSTNASLKEYGNLRIVYIGSTSPDNELSSLQLTTMRALLGCRVICERFLEGAIGAILSTNFYDYRVFSNDRLINRGTGSLSLELKLYKSGTYDISKRHGELCIRGFTIGRPVNQQDLALAIERGERVGSEGWMPTRITGKFGTDGCFYEDV</sequence>
<evidence type="ECO:0000313" key="1">
    <source>
        <dbReference type="EMBL" id="CEP21947.1"/>
    </source>
</evidence>
<accession>A0A0H5C2V0</accession>
<protein>
    <recommendedName>
        <fullName evidence="3">AMP-dependent synthetase/ligase domain-containing protein</fullName>
    </recommendedName>
</protein>
<organism evidence="1 2">
    <name type="scientific">Cyberlindnera jadinii (strain ATCC 18201 / CBS 1600 / BCRC 20928 / JCM 3617 / NBRC 0987 / NRRL Y-1542)</name>
    <name type="common">Torula yeast</name>
    <name type="synonym">Candida utilis</name>
    <dbReference type="NCBI Taxonomy" id="983966"/>
    <lineage>
        <taxon>Eukaryota</taxon>
        <taxon>Fungi</taxon>
        <taxon>Dikarya</taxon>
        <taxon>Ascomycota</taxon>
        <taxon>Saccharomycotina</taxon>
        <taxon>Saccharomycetes</taxon>
        <taxon>Phaffomycetales</taxon>
        <taxon>Phaffomycetaceae</taxon>
        <taxon>Cyberlindnera</taxon>
    </lineage>
</organism>
<dbReference type="Proteomes" id="UP000038830">
    <property type="component" value="Unassembled WGS sequence"/>
</dbReference>
<gene>
    <name evidence="1" type="ORF">BN1211_2172</name>
</gene>
<evidence type="ECO:0000313" key="2">
    <source>
        <dbReference type="Proteomes" id="UP000038830"/>
    </source>
</evidence>